<comment type="caution">
    <text evidence="4">The sequence shown here is derived from an EMBL/GenBank/DDBJ whole genome shotgun (WGS) entry which is preliminary data.</text>
</comment>
<evidence type="ECO:0000259" key="3">
    <source>
        <dbReference type="Pfam" id="PF13511"/>
    </source>
</evidence>
<keyword evidence="2" id="KW-0732">Signal</keyword>
<keyword evidence="1" id="KW-0175">Coiled coil</keyword>
<keyword evidence="5" id="KW-1185">Reference proteome</keyword>
<feature type="chain" id="PRO_5047142654" evidence="2">
    <location>
        <begin position="21"/>
        <end position="169"/>
    </location>
</feature>
<organism evidence="4 5">
    <name type="scientific">Pseudoalteromonas qingdaonensis</name>
    <dbReference type="NCBI Taxonomy" id="3131913"/>
    <lineage>
        <taxon>Bacteria</taxon>
        <taxon>Pseudomonadati</taxon>
        <taxon>Pseudomonadota</taxon>
        <taxon>Gammaproteobacteria</taxon>
        <taxon>Alteromonadales</taxon>
        <taxon>Pseudoalteromonadaceae</taxon>
        <taxon>Pseudoalteromonas</taxon>
    </lineage>
</organism>
<dbReference type="Pfam" id="PF13511">
    <property type="entry name" value="DUF4124"/>
    <property type="match status" value="1"/>
</dbReference>
<evidence type="ECO:0000313" key="4">
    <source>
        <dbReference type="EMBL" id="MEM0515660.1"/>
    </source>
</evidence>
<dbReference type="EMBL" id="JBCGCU010000009">
    <property type="protein sequence ID" value="MEM0515660.1"/>
    <property type="molecule type" value="Genomic_DNA"/>
</dbReference>
<sequence length="169" mass="18713">MKYPILFAAALCLASLPSYATVYKCTINGVATFSQQPCGKDAQIIKVRYSGAKTVTAEGSEEEAPQQPNVSEVDSYLKSQEYDRRIAMHQRNISDYETRMAGDLAQLENMNQATANYLGSDSIADAKKQQATIVRANYHALIENEKKAISELQKYKENINAAAKLNKPL</sequence>
<feature type="coiled-coil region" evidence="1">
    <location>
        <begin position="138"/>
        <end position="165"/>
    </location>
</feature>
<accession>A0ABU9N044</accession>
<name>A0ABU9N044_9GAMM</name>
<evidence type="ECO:0000256" key="1">
    <source>
        <dbReference type="SAM" id="Coils"/>
    </source>
</evidence>
<feature type="signal peptide" evidence="2">
    <location>
        <begin position="1"/>
        <end position="20"/>
    </location>
</feature>
<proteinExistence type="predicted"/>
<protein>
    <submittedName>
        <fullName evidence="4">DUF4124 domain-containing protein</fullName>
    </submittedName>
</protein>
<dbReference type="InterPro" id="IPR025392">
    <property type="entry name" value="DUF4124"/>
</dbReference>
<dbReference type="RefSeq" id="WP_342678490.1">
    <property type="nucleotide sequence ID" value="NZ_JBCGCU010000009.1"/>
</dbReference>
<dbReference type="Proteomes" id="UP001447008">
    <property type="component" value="Unassembled WGS sequence"/>
</dbReference>
<reference evidence="4 5" key="1">
    <citation type="submission" date="2024-03" db="EMBL/GenBank/DDBJ databases">
        <title>Pseudoalteromonas qingdaonensis sp. nov., isolated from the intestines of marine benthic organisms.</title>
        <authorList>
            <person name="Lin X."/>
            <person name="Fang S."/>
            <person name="Hu X."/>
        </authorList>
    </citation>
    <scope>NUCLEOTIDE SEQUENCE [LARGE SCALE GENOMIC DNA]</scope>
    <source>
        <strain evidence="4 5">YIC-827</strain>
    </source>
</reference>
<evidence type="ECO:0000313" key="5">
    <source>
        <dbReference type="Proteomes" id="UP001447008"/>
    </source>
</evidence>
<gene>
    <name evidence="4" type="ORF">WCN91_09605</name>
</gene>
<feature type="domain" description="DUF4124" evidence="3">
    <location>
        <begin position="9"/>
        <end position="57"/>
    </location>
</feature>
<evidence type="ECO:0000256" key="2">
    <source>
        <dbReference type="SAM" id="SignalP"/>
    </source>
</evidence>